<dbReference type="Proteomes" id="UP001140949">
    <property type="component" value="Unassembled WGS sequence"/>
</dbReference>
<protein>
    <submittedName>
        <fullName evidence="3">Uncharacterized protein</fullName>
    </submittedName>
</protein>
<dbReference type="AlphaFoldDB" id="A0AAX6HM45"/>
<keyword evidence="4" id="KW-1185">Reference proteome</keyword>
<accession>A0AAX6HM45</accession>
<organism evidence="3 4">
    <name type="scientific">Iris pallida</name>
    <name type="common">Sweet iris</name>
    <dbReference type="NCBI Taxonomy" id="29817"/>
    <lineage>
        <taxon>Eukaryota</taxon>
        <taxon>Viridiplantae</taxon>
        <taxon>Streptophyta</taxon>
        <taxon>Embryophyta</taxon>
        <taxon>Tracheophyta</taxon>
        <taxon>Spermatophyta</taxon>
        <taxon>Magnoliopsida</taxon>
        <taxon>Liliopsida</taxon>
        <taxon>Asparagales</taxon>
        <taxon>Iridaceae</taxon>
        <taxon>Iridoideae</taxon>
        <taxon>Irideae</taxon>
        <taxon>Iris</taxon>
    </lineage>
</organism>
<evidence type="ECO:0000313" key="4">
    <source>
        <dbReference type="Proteomes" id="UP001140949"/>
    </source>
</evidence>
<proteinExistence type="predicted"/>
<gene>
    <name evidence="3" type="ORF">M6B38_303500</name>
    <name evidence="2" type="ORF">M6B38_386670</name>
</gene>
<dbReference type="EMBL" id="JANAVB010008159">
    <property type="protein sequence ID" value="KAJ6842050.1"/>
    <property type="molecule type" value="Genomic_DNA"/>
</dbReference>
<evidence type="ECO:0000313" key="3">
    <source>
        <dbReference type="EMBL" id="KAJ6842050.1"/>
    </source>
</evidence>
<comment type="caution">
    <text evidence="3">The sequence shown here is derived from an EMBL/GenBank/DDBJ whole genome shotgun (WGS) entry which is preliminary data.</text>
</comment>
<evidence type="ECO:0000256" key="1">
    <source>
        <dbReference type="SAM" id="MobiDB-lite"/>
    </source>
</evidence>
<sequence length="52" mass="5824">MTHPAIMSAPTVNTSHRRDPSPRRPALRLLRSGRSMPNHHTTGRIPYPPSGR</sequence>
<name>A0AAX6HM45_IRIPA</name>
<reference evidence="3" key="2">
    <citation type="submission" date="2023-04" db="EMBL/GenBank/DDBJ databases">
        <authorList>
            <person name="Bruccoleri R.E."/>
            <person name="Oakeley E.J."/>
            <person name="Faust A.-M."/>
            <person name="Dessus-Babus S."/>
            <person name="Altorfer M."/>
            <person name="Burckhardt D."/>
            <person name="Oertli M."/>
            <person name="Naumann U."/>
            <person name="Petersen F."/>
            <person name="Wong J."/>
        </authorList>
    </citation>
    <scope>NUCLEOTIDE SEQUENCE</scope>
    <source>
        <strain evidence="3">GSM-AAB239-AS_SAM_17_03QT</strain>
        <tissue evidence="3">Leaf</tissue>
    </source>
</reference>
<reference evidence="3" key="1">
    <citation type="journal article" date="2023" name="GigaByte">
        <title>Genome assembly of the bearded iris, Iris pallida Lam.</title>
        <authorList>
            <person name="Bruccoleri R.E."/>
            <person name="Oakeley E.J."/>
            <person name="Faust A.M.E."/>
            <person name="Altorfer M."/>
            <person name="Dessus-Babus S."/>
            <person name="Burckhardt D."/>
            <person name="Oertli M."/>
            <person name="Naumann U."/>
            <person name="Petersen F."/>
            <person name="Wong J."/>
        </authorList>
    </citation>
    <scope>NUCLEOTIDE SEQUENCE</scope>
    <source>
        <strain evidence="3">GSM-AAB239-AS_SAM_17_03QT</strain>
    </source>
</reference>
<dbReference type="EMBL" id="JANAVB010023868">
    <property type="protein sequence ID" value="KAJ6822851.1"/>
    <property type="molecule type" value="Genomic_DNA"/>
</dbReference>
<evidence type="ECO:0000313" key="2">
    <source>
        <dbReference type="EMBL" id="KAJ6822851.1"/>
    </source>
</evidence>
<feature type="region of interest" description="Disordered" evidence="1">
    <location>
        <begin position="1"/>
        <end position="52"/>
    </location>
</feature>